<reference evidence="1 2" key="1">
    <citation type="journal article" date="2022" name="Nat. Ecol. Evol.">
        <title>A masculinizing supergene underlies an exaggerated male reproductive morph in a spider.</title>
        <authorList>
            <person name="Hendrickx F."/>
            <person name="De Corte Z."/>
            <person name="Sonet G."/>
            <person name="Van Belleghem S.M."/>
            <person name="Kostlbacher S."/>
            <person name="Vangestel C."/>
        </authorList>
    </citation>
    <scope>NUCLEOTIDE SEQUENCE [LARGE SCALE GENOMIC DNA]</scope>
    <source>
        <strain evidence="1">W744_W776</strain>
    </source>
</reference>
<gene>
    <name evidence="1" type="ORF">JTE90_023048</name>
</gene>
<comment type="caution">
    <text evidence="1">The sequence shown here is derived from an EMBL/GenBank/DDBJ whole genome shotgun (WGS) entry which is preliminary data.</text>
</comment>
<organism evidence="1 2">
    <name type="scientific">Oedothorax gibbosus</name>
    <dbReference type="NCBI Taxonomy" id="931172"/>
    <lineage>
        <taxon>Eukaryota</taxon>
        <taxon>Metazoa</taxon>
        <taxon>Ecdysozoa</taxon>
        <taxon>Arthropoda</taxon>
        <taxon>Chelicerata</taxon>
        <taxon>Arachnida</taxon>
        <taxon>Araneae</taxon>
        <taxon>Araneomorphae</taxon>
        <taxon>Entelegynae</taxon>
        <taxon>Araneoidea</taxon>
        <taxon>Linyphiidae</taxon>
        <taxon>Erigoninae</taxon>
        <taxon>Oedothorax</taxon>
    </lineage>
</organism>
<accession>A0AAV6V2K0</accession>
<name>A0AAV6V2K0_9ARAC</name>
<dbReference type="EMBL" id="JAFNEN010000195">
    <property type="protein sequence ID" value="KAG8190076.1"/>
    <property type="molecule type" value="Genomic_DNA"/>
</dbReference>
<evidence type="ECO:0000313" key="2">
    <source>
        <dbReference type="Proteomes" id="UP000827092"/>
    </source>
</evidence>
<dbReference type="AlphaFoldDB" id="A0AAV6V2K0"/>
<sequence length="84" mass="9721">MERLDEEPSLVSLSAQFPPNFEPKACKPLFPPLDDRVEQKKQGGITNFVRGWLGGWKWWGPIVRYDATQAKLFLVLTRQSLLMF</sequence>
<protein>
    <submittedName>
        <fullName evidence="1">Uncharacterized protein</fullName>
    </submittedName>
</protein>
<evidence type="ECO:0000313" key="1">
    <source>
        <dbReference type="EMBL" id="KAG8190076.1"/>
    </source>
</evidence>
<dbReference type="Proteomes" id="UP000827092">
    <property type="component" value="Unassembled WGS sequence"/>
</dbReference>
<keyword evidence="2" id="KW-1185">Reference proteome</keyword>
<proteinExistence type="predicted"/>